<name>A0A1T4N717_9HYPH</name>
<dbReference type="Gene3D" id="3.40.50.620">
    <property type="entry name" value="HUPs"/>
    <property type="match status" value="1"/>
</dbReference>
<dbReference type="CDD" id="cd06259">
    <property type="entry name" value="YdcF-like"/>
    <property type="match status" value="1"/>
</dbReference>
<keyword evidence="1" id="KW-0812">Transmembrane</keyword>
<dbReference type="GO" id="GO:0000270">
    <property type="term" value="P:peptidoglycan metabolic process"/>
    <property type="evidence" value="ECO:0007669"/>
    <property type="project" value="TreeGrafter"/>
</dbReference>
<evidence type="ECO:0000259" key="2">
    <source>
        <dbReference type="Pfam" id="PF02698"/>
    </source>
</evidence>
<dbReference type="STRING" id="225324.SAMN02745126_02126"/>
<dbReference type="Pfam" id="PF02698">
    <property type="entry name" value="DUF218"/>
    <property type="match status" value="1"/>
</dbReference>
<organism evidence="3 4">
    <name type="scientific">Enhydrobacter aerosaccus</name>
    <dbReference type="NCBI Taxonomy" id="225324"/>
    <lineage>
        <taxon>Bacteria</taxon>
        <taxon>Pseudomonadati</taxon>
        <taxon>Pseudomonadota</taxon>
        <taxon>Alphaproteobacteria</taxon>
        <taxon>Hyphomicrobiales</taxon>
        <taxon>Enhydrobacter</taxon>
    </lineage>
</organism>
<dbReference type="PANTHER" id="PTHR30336:SF4">
    <property type="entry name" value="ENVELOPE BIOGENESIS FACTOR ELYC"/>
    <property type="match status" value="1"/>
</dbReference>
<sequence length="262" mass="28525">MTGFIVLKILSELVLPPASLALGAILHLLLRLLRWVRLAAVVLGLAVTQTLVLSFPPVADAMMSRLEERARAAEQAPPHCCFDAIVVLGGGIAPAVLPQRPFPDLNDAADRMWLAARLFRQGVAPRIIVSGGGFMARDSEAAATEASAMRLFLIDLGVPSEAIVSEGQSINTIENLRNVHQMVGDGRVALVTSAFHMPRALLIAAREKLPVSAFPTDFRALPQTRPFWDNWIPSVDALSLSTIALREILAIEFDWRIRAEDQ</sequence>
<proteinExistence type="predicted"/>
<dbReference type="InterPro" id="IPR014729">
    <property type="entry name" value="Rossmann-like_a/b/a_fold"/>
</dbReference>
<evidence type="ECO:0000256" key="1">
    <source>
        <dbReference type="SAM" id="Phobius"/>
    </source>
</evidence>
<dbReference type="GO" id="GO:0043164">
    <property type="term" value="P:Gram-negative-bacterium-type cell wall biogenesis"/>
    <property type="evidence" value="ECO:0007669"/>
    <property type="project" value="TreeGrafter"/>
</dbReference>
<dbReference type="RefSeq" id="WP_085933842.1">
    <property type="nucleotide sequence ID" value="NZ_FUWJ01000002.1"/>
</dbReference>
<accession>A0A1T4N717</accession>
<dbReference type="InterPro" id="IPR051599">
    <property type="entry name" value="Cell_Envelope_Assoc"/>
</dbReference>
<feature type="domain" description="DUF218" evidence="2">
    <location>
        <begin position="83"/>
        <end position="250"/>
    </location>
</feature>
<dbReference type="PANTHER" id="PTHR30336">
    <property type="entry name" value="INNER MEMBRANE PROTEIN, PROBABLE PERMEASE"/>
    <property type="match status" value="1"/>
</dbReference>
<dbReference type="EMBL" id="FUWJ01000002">
    <property type="protein sequence ID" value="SJZ74628.1"/>
    <property type="molecule type" value="Genomic_DNA"/>
</dbReference>
<dbReference type="InterPro" id="IPR003848">
    <property type="entry name" value="DUF218"/>
</dbReference>
<dbReference type="Proteomes" id="UP000190092">
    <property type="component" value="Unassembled WGS sequence"/>
</dbReference>
<keyword evidence="4" id="KW-1185">Reference proteome</keyword>
<protein>
    <submittedName>
        <fullName evidence="3">Uncharacterized SAM-binding protein YcdF, DUF218 family</fullName>
    </submittedName>
</protein>
<keyword evidence="1" id="KW-0472">Membrane</keyword>
<keyword evidence="1" id="KW-1133">Transmembrane helix</keyword>
<gene>
    <name evidence="3" type="ORF">SAMN02745126_02126</name>
</gene>
<dbReference type="GO" id="GO:0005886">
    <property type="term" value="C:plasma membrane"/>
    <property type="evidence" value="ECO:0007669"/>
    <property type="project" value="TreeGrafter"/>
</dbReference>
<evidence type="ECO:0000313" key="3">
    <source>
        <dbReference type="EMBL" id="SJZ74628.1"/>
    </source>
</evidence>
<dbReference type="OrthoDB" id="9809813at2"/>
<reference evidence="4" key="1">
    <citation type="submission" date="2017-02" db="EMBL/GenBank/DDBJ databases">
        <authorList>
            <person name="Varghese N."/>
            <person name="Submissions S."/>
        </authorList>
    </citation>
    <scope>NUCLEOTIDE SEQUENCE [LARGE SCALE GENOMIC DNA]</scope>
    <source>
        <strain evidence="4">ATCC 27094</strain>
    </source>
</reference>
<feature type="transmembrane region" description="Helical" evidence="1">
    <location>
        <begin position="39"/>
        <end position="59"/>
    </location>
</feature>
<evidence type="ECO:0000313" key="4">
    <source>
        <dbReference type="Proteomes" id="UP000190092"/>
    </source>
</evidence>
<dbReference type="AlphaFoldDB" id="A0A1T4N717"/>